<dbReference type="SUPFAM" id="SSF52540">
    <property type="entry name" value="P-loop containing nucleoside triphosphate hydrolases"/>
    <property type="match status" value="1"/>
</dbReference>
<dbReference type="Proteomes" id="UP000027855">
    <property type="component" value="Unassembled WGS sequence"/>
</dbReference>
<accession>A0A074IVH6</accession>
<evidence type="ECO:0000256" key="6">
    <source>
        <dbReference type="ARBA" id="ARBA00022967"/>
    </source>
</evidence>
<name>A0A074IVH6_STRSL</name>
<proteinExistence type="inferred from homology"/>
<dbReference type="EMBL" id="JJMT01000026">
    <property type="protein sequence ID" value="KEO43769.1"/>
    <property type="molecule type" value="Genomic_DNA"/>
</dbReference>
<keyword evidence="5" id="KW-0067">ATP-binding</keyword>
<organism evidence="9 10">
    <name type="scientific">Streptococcus salivarius</name>
    <dbReference type="NCBI Taxonomy" id="1304"/>
    <lineage>
        <taxon>Bacteria</taxon>
        <taxon>Bacillati</taxon>
        <taxon>Bacillota</taxon>
        <taxon>Bacilli</taxon>
        <taxon>Lactobacillales</taxon>
        <taxon>Streptococcaceae</taxon>
        <taxon>Streptococcus</taxon>
    </lineage>
</organism>
<dbReference type="SMART" id="SM00382">
    <property type="entry name" value="AAA"/>
    <property type="match status" value="1"/>
</dbReference>
<evidence type="ECO:0000256" key="3">
    <source>
        <dbReference type="ARBA" id="ARBA00022475"/>
    </source>
</evidence>
<reference evidence="9 10" key="1">
    <citation type="submission" date="2014-04" db="EMBL/GenBank/DDBJ databases">
        <title>Variable characteristics of bacteriocin-producing Streptococcus salivarius strains isolated from Malaysian subjects.</title>
        <authorList>
            <person name="Philip K."/>
            <person name="Barbour A."/>
        </authorList>
    </citation>
    <scope>NUCLEOTIDE SEQUENCE [LARGE SCALE GENOMIC DNA]</scope>
    <source>
        <strain evidence="9 10">NU10</strain>
    </source>
</reference>
<dbReference type="PANTHER" id="PTHR43553">
    <property type="entry name" value="HEAVY METAL TRANSPORTER"/>
    <property type="match status" value="1"/>
</dbReference>
<dbReference type="Pfam" id="PF00005">
    <property type="entry name" value="ABC_tran"/>
    <property type="match status" value="1"/>
</dbReference>
<keyword evidence="2" id="KW-0813">Transport</keyword>
<dbReference type="CDD" id="cd03225">
    <property type="entry name" value="ABC_cobalt_CbiO_domain1"/>
    <property type="match status" value="1"/>
</dbReference>
<evidence type="ECO:0000256" key="1">
    <source>
        <dbReference type="ARBA" id="ARBA00005417"/>
    </source>
</evidence>
<feature type="domain" description="ABC transporter" evidence="8">
    <location>
        <begin position="4"/>
        <end position="236"/>
    </location>
</feature>
<dbReference type="RefSeq" id="WP_037603212.1">
    <property type="nucleotide sequence ID" value="NZ_JADMQU010000001.1"/>
</dbReference>
<dbReference type="GO" id="GO:0042626">
    <property type="term" value="F:ATPase-coupled transmembrane transporter activity"/>
    <property type="evidence" value="ECO:0007669"/>
    <property type="project" value="TreeGrafter"/>
</dbReference>
<dbReference type="AlphaFoldDB" id="A0A074IVH6"/>
<dbReference type="PROSITE" id="PS50893">
    <property type="entry name" value="ABC_TRANSPORTER_2"/>
    <property type="match status" value="1"/>
</dbReference>
<dbReference type="InterPro" id="IPR015856">
    <property type="entry name" value="ABC_transpr_CbiO/EcfA_su"/>
</dbReference>
<evidence type="ECO:0000313" key="10">
    <source>
        <dbReference type="Proteomes" id="UP000027855"/>
    </source>
</evidence>
<sequence length="266" mass="29874">MSTIELNNLTFTYSERSFSLDVEDKHFADPMVAIVGQNGAGKSTLFKLLTGLLTPQTGVIKIDGENFNDLKPVEKLLKVGITFQNPDDQLFNSTVQREVEWSVAQVMDDHDTITRRALAALKRVGLDDKTAESPYDLSLSERKLLSVATVLAVDPAIYLFDEPMMSLDWESRRKLTAIFHQLADSGHQVVTITHDMDWVAAEFESVYVMEHGKFGFAGSPRELFSDHELVQRVGLLPPRIMDIAESLGDSQTYLSVNDYCQKNRDV</sequence>
<comment type="similarity">
    <text evidence="1">Belongs to the ABC transporter superfamily.</text>
</comment>
<gene>
    <name evidence="9" type="ORF">DL07_06370</name>
</gene>
<evidence type="ECO:0000259" key="8">
    <source>
        <dbReference type="PROSITE" id="PS50893"/>
    </source>
</evidence>
<protein>
    <submittedName>
        <fullName evidence="9">Cobalt ABC transporter ATPase</fullName>
    </submittedName>
</protein>
<dbReference type="GO" id="GO:0043190">
    <property type="term" value="C:ATP-binding cassette (ABC) transporter complex"/>
    <property type="evidence" value="ECO:0007669"/>
    <property type="project" value="TreeGrafter"/>
</dbReference>
<evidence type="ECO:0000256" key="4">
    <source>
        <dbReference type="ARBA" id="ARBA00022741"/>
    </source>
</evidence>
<evidence type="ECO:0000256" key="5">
    <source>
        <dbReference type="ARBA" id="ARBA00022840"/>
    </source>
</evidence>
<dbReference type="InterPro" id="IPR003593">
    <property type="entry name" value="AAA+_ATPase"/>
</dbReference>
<keyword evidence="6" id="KW-1278">Translocase</keyword>
<dbReference type="InterPro" id="IPR050095">
    <property type="entry name" value="ECF_ABC_transporter_ATP-bd"/>
</dbReference>
<dbReference type="GO" id="GO:0005524">
    <property type="term" value="F:ATP binding"/>
    <property type="evidence" value="ECO:0007669"/>
    <property type="project" value="UniProtKB-KW"/>
</dbReference>
<evidence type="ECO:0000256" key="2">
    <source>
        <dbReference type="ARBA" id="ARBA00022448"/>
    </source>
</evidence>
<dbReference type="InterPro" id="IPR003439">
    <property type="entry name" value="ABC_transporter-like_ATP-bd"/>
</dbReference>
<comment type="caution">
    <text evidence="9">The sequence shown here is derived from an EMBL/GenBank/DDBJ whole genome shotgun (WGS) entry which is preliminary data.</text>
</comment>
<dbReference type="InterPro" id="IPR027417">
    <property type="entry name" value="P-loop_NTPase"/>
</dbReference>
<keyword evidence="7" id="KW-0472">Membrane</keyword>
<evidence type="ECO:0000256" key="7">
    <source>
        <dbReference type="ARBA" id="ARBA00023136"/>
    </source>
</evidence>
<keyword evidence="3" id="KW-1003">Cell membrane</keyword>
<evidence type="ECO:0000313" key="9">
    <source>
        <dbReference type="EMBL" id="KEO43769.1"/>
    </source>
</evidence>
<dbReference type="GO" id="GO:0016887">
    <property type="term" value="F:ATP hydrolysis activity"/>
    <property type="evidence" value="ECO:0007669"/>
    <property type="project" value="InterPro"/>
</dbReference>
<keyword evidence="4" id="KW-0547">Nucleotide-binding</keyword>
<dbReference type="Gene3D" id="3.40.50.300">
    <property type="entry name" value="P-loop containing nucleotide triphosphate hydrolases"/>
    <property type="match status" value="1"/>
</dbReference>